<feature type="region of interest" description="Disordered" evidence="1">
    <location>
        <begin position="75"/>
        <end position="106"/>
    </location>
</feature>
<dbReference type="Proteomes" id="UP001175228">
    <property type="component" value="Unassembled WGS sequence"/>
</dbReference>
<evidence type="ECO:0000313" key="2">
    <source>
        <dbReference type="EMBL" id="KAK0501179.1"/>
    </source>
</evidence>
<reference evidence="2" key="1">
    <citation type="submission" date="2023-06" db="EMBL/GenBank/DDBJ databases">
        <authorList>
            <consortium name="Lawrence Berkeley National Laboratory"/>
            <person name="Ahrendt S."/>
            <person name="Sahu N."/>
            <person name="Indic B."/>
            <person name="Wong-Bajracharya J."/>
            <person name="Merenyi Z."/>
            <person name="Ke H.-M."/>
            <person name="Monk M."/>
            <person name="Kocsube S."/>
            <person name="Drula E."/>
            <person name="Lipzen A."/>
            <person name="Balint B."/>
            <person name="Henrissat B."/>
            <person name="Andreopoulos B."/>
            <person name="Martin F.M."/>
            <person name="Harder C.B."/>
            <person name="Rigling D."/>
            <person name="Ford K.L."/>
            <person name="Foster G.D."/>
            <person name="Pangilinan J."/>
            <person name="Papanicolaou A."/>
            <person name="Barry K."/>
            <person name="LaButti K."/>
            <person name="Viragh M."/>
            <person name="Koriabine M."/>
            <person name="Yan M."/>
            <person name="Riley R."/>
            <person name="Champramary S."/>
            <person name="Plett K.L."/>
            <person name="Tsai I.J."/>
            <person name="Slot J."/>
            <person name="Sipos G."/>
            <person name="Plett J."/>
            <person name="Nagy L.G."/>
            <person name="Grigoriev I.V."/>
        </authorList>
    </citation>
    <scope>NUCLEOTIDE SEQUENCE</scope>
    <source>
        <strain evidence="2">HWK02</strain>
    </source>
</reference>
<sequence length="154" mass="15840">MNVFRRNRQIALSDSSSTSSVTLSPSSTLAEAVGSPSNDAPSAGRKGKGKNPASSGVETNMATLIRLSPVLRPNTSTITSQPLDNAQSMTTKGSPDNANITDTSSSGNKTANATVILGIVQTICDVLDVVPYVGMVAGLASTAIKVIEVCHCFQ</sequence>
<feature type="region of interest" description="Disordered" evidence="1">
    <location>
        <begin position="1"/>
        <end position="58"/>
    </location>
</feature>
<evidence type="ECO:0000256" key="1">
    <source>
        <dbReference type="SAM" id="MobiDB-lite"/>
    </source>
</evidence>
<feature type="compositionally biased region" description="Low complexity" evidence="1">
    <location>
        <begin position="12"/>
        <end position="29"/>
    </location>
</feature>
<name>A0AA39UWY6_9AGAR</name>
<accession>A0AA39UWY6</accession>
<proteinExistence type="predicted"/>
<comment type="caution">
    <text evidence="2">The sequence shown here is derived from an EMBL/GenBank/DDBJ whole genome shotgun (WGS) entry which is preliminary data.</text>
</comment>
<evidence type="ECO:0000313" key="3">
    <source>
        <dbReference type="Proteomes" id="UP001175228"/>
    </source>
</evidence>
<gene>
    <name evidence="2" type="ORF">EDD18DRAFT_1147605</name>
</gene>
<organism evidence="2 3">
    <name type="scientific">Armillaria luteobubalina</name>
    <dbReference type="NCBI Taxonomy" id="153913"/>
    <lineage>
        <taxon>Eukaryota</taxon>
        <taxon>Fungi</taxon>
        <taxon>Dikarya</taxon>
        <taxon>Basidiomycota</taxon>
        <taxon>Agaricomycotina</taxon>
        <taxon>Agaricomycetes</taxon>
        <taxon>Agaricomycetidae</taxon>
        <taxon>Agaricales</taxon>
        <taxon>Marasmiineae</taxon>
        <taxon>Physalacriaceae</taxon>
        <taxon>Armillaria</taxon>
    </lineage>
</organism>
<dbReference type="EMBL" id="JAUEPU010000007">
    <property type="protein sequence ID" value="KAK0501179.1"/>
    <property type="molecule type" value="Genomic_DNA"/>
</dbReference>
<dbReference type="AlphaFoldDB" id="A0AA39UWY6"/>
<keyword evidence="3" id="KW-1185">Reference proteome</keyword>
<protein>
    <submittedName>
        <fullName evidence="2">Uncharacterized protein</fullName>
    </submittedName>
</protein>